<comment type="caution">
    <text evidence="3">The sequence shown here is derived from an EMBL/GenBank/DDBJ whole genome shotgun (WGS) entry which is preliminary data.</text>
</comment>
<feature type="compositionally biased region" description="Low complexity" evidence="1">
    <location>
        <begin position="479"/>
        <end position="491"/>
    </location>
</feature>
<dbReference type="InterPro" id="IPR024459">
    <property type="entry name" value="Acb1-like_N"/>
</dbReference>
<evidence type="ECO:0000313" key="4">
    <source>
        <dbReference type="Proteomes" id="UP000245212"/>
    </source>
</evidence>
<dbReference type="Proteomes" id="UP000245212">
    <property type="component" value="Unassembled WGS sequence"/>
</dbReference>
<evidence type="ECO:0000313" key="3">
    <source>
        <dbReference type="EMBL" id="PWF25049.1"/>
    </source>
</evidence>
<reference evidence="4" key="1">
    <citation type="submission" date="2018-05" db="EMBL/GenBank/DDBJ databases">
        <authorList>
            <person name="Li Y."/>
        </authorList>
    </citation>
    <scope>NUCLEOTIDE SEQUENCE [LARGE SCALE GENOMIC DNA]</scope>
    <source>
        <strain evidence="4">3d-2-2</strain>
    </source>
</reference>
<proteinExistence type="predicted"/>
<dbReference type="AlphaFoldDB" id="A0A2V1K5V9"/>
<evidence type="ECO:0000259" key="2">
    <source>
        <dbReference type="Pfam" id="PF06381"/>
    </source>
</evidence>
<dbReference type="Pfam" id="PF06381">
    <property type="entry name" value="Phage_portal_3"/>
    <property type="match status" value="1"/>
</dbReference>
<protein>
    <submittedName>
        <fullName evidence="3">Portal protein</fullName>
    </submittedName>
</protein>
<feature type="region of interest" description="Disordered" evidence="1">
    <location>
        <begin position="470"/>
        <end position="491"/>
    </location>
</feature>
<dbReference type="RefSeq" id="WP_109060454.1">
    <property type="nucleotide sequence ID" value="NZ_QETA01000001.1"/>
</dbReference>
<evidence type="ECO:0000256" key="1">
    <source>
        <dbReference type="SAM" id="MobiDB-lite"/>
    </source>
</evidence>
<name>A0A2V1K5V9_9BURK</name>
<sequence length="491" mass="54763">MSMFNWFKRKDAEAAVAPRRGLFSTHPLGEKIRPRFEMPAFEQPKGAPGVASDSGDIGERVSPKAAVGFAPVNEAQLGFYAAGSAFIGYQACAMLATNWLIDKACGMPGRDAIRNGFLLTCGSEDVSKRLRAYDSRFAVVANMREMIHFGRVYGGRVVLFEIDSDNPEEYYKAPFNIDGVRPGSYRGMSQIDPNWMTPVLTERNLRDPAARDYYVPTFWRIGDRVYHRSHLHIFVPYPVPDYLKPSYRFLGVSVPQRMMERAYAAERSANEGPQLLMTKRLTSLGVGDAALGNRDALEKNLAEWVAYRDNYGVRVGGADETIQQFDTALADVDTVIMTQFQLAAAVANVPATKLLQTQPKGFNATGEYEQSVYREDLESIQANDLSPLLERHYRILARSEEIVTEMEISIQWLPLDSPTAKEWADIEKVKADRDSVLFNTGAIDAQDIRTRLREDREGDYHNIEEAEFVDGEAHGNETPPAVGAGAPGRAV</sequence>
<feature type="domain" description="Anti-CBASS protein Acb1-like N-terminal" evidence="2">
    <location>
        <begin position="89"/>
        <end position="435"/>
    </location>
</feature>
<accession>A0A2V1K5V9</accession>
<keyword evidence="4" id="KW-1185">Reference proteome</keyword>
<gene>
    <name evidence="3" type="ORF">DD235_02450</name>
</gene>
<organism evidence="3 4">
    <name type="scientific">Corticimicrobacter populi</name>
    <dbReference type="NCBI Taxonomy" id="2175229"/>
    <lineage>
        <taxon>Bacteria</taxon>
        <taxon>Pseudomonadati</taxon>
        <taxon>Pseudomonadota</taxon>
        <taxon>Betaproteobacteria</taxon>
        <taxon>Burkholderiales</taxon>
        <taxon>Alcaligenaceae</taxon>
        <taxon>Corticimicrobacter</taxon>
    </lineage>
</organism>
<dbReference type="EMBL" id="QETA01000001">
    <property type="protein sequence ID" value="PWF25049.1"/>
    <property type="molecule type" value="Genomic_DNA"/>
</dbReference>